<comment type="subcellular location">
    <subcellularLocation>
        <location evidence="1">Nucleus</location>
    </subcellularLocation>
</comment>
<feature type="compositionally biased region" description="Basic and acidic residues" evidence="10">
    <location>
        <begin position="429"/>
        <end position="440"/>
    </location>
</feature>
<feature type="compositionally biased region" description="Basic and acidic residues" evidence="10">
    <location>
        <begin position="1134"/>
        <end position="1157"/>
    </location>
</feature>
<dbReference type="InterPro" id="IPR042013">
    <property type="entry name" value="PHF7/G2E3_ePHD"/>
</dbReference>
<dbReference type="InterPro" id="IPR059102">
    <property type="entry name" value="PHD_PHF7/G2E3-like"/>
</dbReference>
<comment type="pathway">
    <text evidence="2">Protein modification; protein ubiquitination.</text>
</comment>
<feature type="compositionally biased region" description="Polar residues" evidence="10">
    <location>
        <begin position="734"/>
        <end position="753"/>
    </location>
</feature>
<feature type="compositionally biased region" description="Polar residues" evidence="10">
    <location>
        <begin position="862"/>
        <end position="878"/>
    </location>
</feature>
<dbReference type="InterPro" id="IPR001841">
    <property type="entry name" value="Znf_RING"/>
</dbReference>
<dbReference type="GO" id="GO:0005634">
    <property type="term" value="C:nucleus"/>
    <property type="evidence" value="ECO:0007669"/>
    <property type="project" value="UniProtKB-SubCell"/>
</dbReference>
<dbReference type="KEGG" id="dqu:106746574"/>
<reference evidence="14" key="1">
    <citation type="submission" date="2025-08" db="UniProtKB">
        <authorList>
            <consortium name="RefSeq"/>
        </authorList>
    </citation>
    <scope>IDENTIFICATION</scope>
</reference>
<evidence type="ECO:0000259" key="11">
    <source>
        <dbReference type="PROSITE" id="PS50089"/>
    </source>
</evidence>
<feature type="compositionally biased region" description="Polar residues" evidence="10">
    <location>
        <begin position="1119"/>
        <end position="1133"/>
    </location>
</feature>
<dbReference type="GO" id="GO:0008270">
    <property type="term" value="F:zinc ion binding"/>
    <property type="evidence" value="ECO:0007669"/>
    <property type="project" value="UniProtKB-KW"/>
</dbReference>
<feature type="region of interest" description="Disordered" evidence="10">
    <location>
        <begin position="862"/>
        <end position="934"/>
    </location>
</feature>
<dbReference type="Proteomes" id="UP000515204">
    <property type="component" value="Unplaced"/>
</dbReference>
<keyword evidence="4" id="KW-0479">Metal-binding</keyword>
<keyword evidence="8" id="KW-0539">Nucleus</keyword>
<evidence type="ECO:0000313" key="13">
    <source>
        <dbReference type="Proteomes" id="UP000515204"/>
    </source>
</evidence>
<feature type="region of interest" description="Disordered" evidence="10">
    <location>
        <begin position="1227"/>
        <end position="1280"/>
    </location>
</feature>
<evidence type="ECO:0000256" key="9">
    <source>
        <dbReference type="PROSITE-ProRule" id="PRU00175"/>
    </source>
</evidence>
<evidence type="ECO:0000313" key="14">
    <source>
        <dbReference type="RefSeq" id="XP_014478791.1"/>
    </source>
</evidence>
<evidence type="ECO:0000256" key="4">
    <source>
        <dbReference type="ARBA" id="ARBA00022723"/>
    </source>
</evidence>
<feature type="region of interest" description="Disordered" evidence="10">
    <location>
        <begin position="1119"/>
        <end position="1199"/>
    </location>
</feature>
<dbReference type="OrthoDB" id="512616at2759"/>
<feature type="region of interest" description="Disordered" evidence="10">
    <location>
        <begin position="391"/>
        <end position="446"/>
    </location>
</feature>
<evidence type="ECO:0000256" key="10">
    <source>
        <dbReference type="SAM" id="MobiDB-lite"/>
    </source>
</evidence>
<dbReference type="GeneID" id="106746574"/>
<protein>
    <submittedName>
        <fullName evidence="14">Uncharacterized protein LOC106746574 isoform X1</fullName>
    </submittedName>
</protein>
<sequence>MSASKRNSSSSTTSITSSTKVCCFCNSSEDNELEYGKFYEQDGIVTHYYCLLLSSNMEQKGNDDEGILGFLAQDIHKELRRGKKLVCSYCKKIGATLGCCNVKCKRIFHYPCGLKAGSLHQFFGEFKSFCVNHRPRQKIDEYISNQINKICDLLCYICYDKANPKDLIGTLWAPCCKKDAWFHRKCVQQLALSAGYFFKCPLCNNKKDFQNAMLQHGIFIPSQDASWELVPNAFEELLYRHDQCDATLCLCPKGRKHTSSNAKWELVLCRSCGSQGIHMACGKLKWANPLWECVECTSILCKTKGHDSGRSGDSSDSSSLNRDSDLDESDSDISVGNDFPLLCSLPNPSSSSDLLNSSIKSRPGPRSFKIQQQLKANSMLDLLNDTSRASTLTSTTVTKSTTNEASTESNSAQESKANISWQRNNTDQSKQEKKFLDNDAKSQSNSEENVIITIESDDDDVEIISLPCKINIPTIQLAWANMFRSKRLESNSSDLTENSAEKSTSEVDPLQMRNIAQATAKKVPKKRDGIKESNVSKIPCRSKTAASKQPDVTVLLEPTRELAQKPTQEPVQELVQESAQVATSSSNDNLEAFSDISSVMNIKIINVTSLSPEVFANVPDVRLDGDVAWLQSDTVDTSSAVDKPLEKWFVSQQSSSTTMKRGMHEEANNVVDNTHKRIKGNGSDRAFTNAVVHDIRREQSQRTEPNVELTSTEILKKIAESVVKCATSASQISSELPSNIPGQKHNTSAQAGTHKTDAVYATVESSHQPKKSASKIVVPQSSELLITPVIQSSRQIYYKAPPTNLIYMNTQPISSSRTTQKIESSYAAASSNATRPPVIQNTAMIKNRQSLVKAQPINKVIHTNNSQQTRGSSNNQQIGPPREETHGPTAGNESSSRIVCDGDAGRTNPAVAPTRPAYFSEAKTAGADTSDTSGVTRDVVRRRDSPRFARTRRNSKRKACDESNTMHIMSAISRSRSGRTQCDVFPHVTNNHNTCHQPRLIPQYMNLHDLKFRICGIDNIQMTLFDTFCVNIPVENPTMGSKNRPDTTIGALGERSLSSQRQCEALSSSDHVNDDSLMSRLTDDTTERVADAATVVAHDDAKENLDPVSRTVPRNVVSNNVSLANGANDVDATNDSRQRKYDAQTRLTDDVNSKALDRAMYNTTTDSNMGKDDDQSPRVDHREGVQRKQSTPVTEENGRLSYRRTIHNIDSDLNIVRTNRNVEKVLQNNVTVTSNRRTDDKGADGSRATNGSRTASRSRNLYANHRKSTNSHPDRTRSQTRTVTNAPNIMFNELSISNRQIDACDSSDSIRCMTFDDPTVRVSIDLDKIQNLIESKPELFASDDEEKVKDDDRCRKYIKRSHNDDYTQLKFHDTESNDDTRHSPFRNCELEVGRKTVDKIETRDSLYGNTFSRYRKRELESRYFDKRNR</sequence>
<feature type="compositionally biased region" description="Basic and acidic residues" evidence="10">
    <location>
        <begin position="1169"/>
        <end position="1186"/>
    </location>
</feature>
<keyword evidence="5 9" id="KW-0863">Zinc-finger</keyword>
<dbReference type="CDD" id="cd15669">
    <property type="entry name" value="ePHD_PHF7_G2E3_like"/>
    <property type="match status" value="1"/>
</dbReference>
<evidence type="ECO:0000256" key="6">
    <source>
        <dbReference type="ARBA" id="ARBA00022786"/>
    </source>
</evidence>
<dbReference type="InterPro" id="IPR034732">
    <property type="entry name" value="EPHD"/>
</dbReference>
<dbReference type="InterPro" id="IPR011011">
    <property type="entry name" value="Znf_FYVE_PHD"/>
</dbReference>
<accession>A0A6P3XK12</accession>
<dbReference type="RefSeq" id="XP_014478791.1">
    <property type="nucleotide sequence ID" value="XM_014623305.1"/>
</dbReference>
<dbReference type="Pfam" id="PF13771">
    <property type="entry name" value="zf-HC5HC2H"/>
    <property type="match status" value="1"/>
</dbReference>
<evidence type="ECO:0000256" key="2">
    <source>
        <dbReference type="ARBA" id="ARBA00004906"/>
    </source>
</evidence>
<evidence type="ECO:0000256" key="3">
    <source>
        <dbReference type="ARBA" id="ARBA00022679"/>
    </source>
</evidence>
<dbReference type="SUPFAM" id="SSF57903">
    <property type="entry name" value="FYVE/PHD zinc finger"/>
    <property type="match status" value="1"/>
</dbReference>
<dbReference type="PROSITE" id="PS51805">
    <property type="entry name" value="EPHD"/>
    <property type="match status" value="1"/>
</dbReference>
<dbReference type="InterPro" id="IPR013083">
    <property type="entry name" value="Znf_RING/FYVE/PHD"/>
</dbReference>
<feature type="domain" description="RING-type" evidence="11">
    <location>
        <begin position="155"/>
        <end position="204"/>
    </location>
</feature>
<dbReference type="PROSITE" id="PS50089">
    <property type="entry name" value="ZF_RING_2"/>
    <property type="match status" value="1"/>
</dbReference>
<proteinExistence type="predicted"/>
<evidence type="ECO:0000256" key="8">
    <source>
        <dbReference type="ARBA" id="ARBA00023242"/>
    </source>
</evidence>
<feature type="region of interest" description="Disordered" evidence="10">
    <location>
        <begin position="305"/>
        <end position="331"/>
    </location>
</feature>
<dbReference type="Pfam" id="PF26054">
    <property type="entry name" value="PHD_G2E3"/>
    <property type="match status" value="1"/>
</dbReference>
<feature type="domain" description="PHD-type" evidence="12">
    <location>
        <begin position="19"/>
        <end position="134"/>
    </location>
</feature>
<evidence type="ECO:0000259" key="12">
    <source>
        <dbReference type="PROSITE" id="PS51805"/>
    </source>
</evidence>
<evidence type="ECO:0000256" key="1">
    <source>
        <dbReference type="ARBA" id="ARBA00004123"/>
    </source>
</evidence>
<gene>
    <name evidence="14" type="primary">LOC106746574</name>
</gene>
<organism evidence="13 14">
    <name type="scientific">Dinoponera quadriceps</name>
    <name type="common">South American ant</name>
    <dbReference type="NCBI Taxonomy" id="609295"/>
    <lineage>
        <taxon>Eukaryota</taxon>
        <taxon>Metazoa</taxon>
        <taxon>Ecdysozoa</taxon>
        <taxon>Arthropoda</taxon>
        <taxon>Hexapoda</taxon>
        <taxon>Insecta</taxon>
        <taxon>Pterygota</taxon>
        <taxon>Neoptera</taxon>
        <taxon>Endopterygota</taxon>
        <taxon>Hymenoptera</taxon>
        <taxon>Apocrita</taxon>
        <taxon>Aculeata</taxon>
        <taxon>Formicoidea</taxon>
        <taxon>Formicidae</taxon>
        <taxon>Ponerinae</taxon>
        <taxon>Ponerini</taxon>
        <taxon>Dinoponera</taxon>
    </lineage>
</organism>
<feature type="compositionally biased region" description="Low complexity" evidence="10">
    <location>
        <begin position="391"/>
        <end position="412"/>
    </location>
</feature>
<feature type="region of interest" description="Disordered" evidence="10">
    <location>
        <begin position="734"/>
        <end position="754"/>
    </location>
</feature>
<keyword evidence="6" id="KW-0833">Ubl conjugation pathway</keyword>
<dbReference type="GO" id="GO:0016740">
    <property type="term" value="F:transferase activity"/>
    <property type="evidence" value="ECO:0007669"/>
    <property type="project" value="UniProtKB-KW"/>
</dbReference>
<dbReference type="CDD" id="cd15496">
    <property type="entry name" value="PHD_PHF7_G2E3_like"/>
    <property type="match status" value="1"/>
</dbReference>
<evidence type="ECO:0000256" key="7">
    <source>
        <dbReference type="ARBA" id="ARBA00022833"/>
    </source>
</evidence>
<dbReference type="PANTHER" id="PTHR12420">
    <property type="entry name" value="PHD FINGER PROTEIN"/>
    <property type="match status" value="1"/>
</dbReference>
<keyword evidence="7" id="KW-0862">Zinc</keyword>
<name>A0A6P3XK12_DINQU</name>
<dbReference type="InterPro" id="IPR001965">
    <property type="entry name" value="Znf_PHD"/>
</dbReference>
<feature type="compositionally biased region" description="Polar residues" evidence="10">
    <location>
        <begin position="413"/>
        <end position="428"/>
    </location>
</feature>
<feature type="compositionally biased region" description="Low complexity" evidence="10">
    <location>
        <begin position="311"/>
        <end position="321"/>
    </location>
</feature>
<dbReference type="Gene3D" id="3.30.40.10">
    <property type="entry name" value="Zinc/RING finger domain, C3HC4 (zinc finger)"/>
    <property type="match status" value="2"/>
</dbReference>
<dbReference type="InterPro" id="IPR051188">
    <property type="entry name" value="PHD-type_Zinc_Finger"/>
</dbReference>
<evidence type="ECO:0000256" key="5">
    <source>
        <dbReference type="ARBA" id="ARBA00022771"/>
    </source>
</evidence>
<dbReference type="PANTHER" id="PTHR12420:SF42">
    <property type="entry name" value="G2_M PHASE-SPECIFIC E3 UBIQUITIN-PROTEIN LIGASE"/>
    <property type="match status" value="1"/>
</dbReference>
<keyword evidence="13" id="KW-1185">Reference proteome</keyword>
<feature type="compositionally biased region" description="Polar residues" evidence="10">
    <location>
        <begin position="1247"/>
        <end position="1261"/>
    </location>
</feature>
<keyword evidence="3" id="KW-0808">Transferase</keyword>
<dbReference type="SMART" id="SM00249">
    <property type="entry name" value="PHD"/>
    <property type="match status" value="3"/>
</dbReference>